<keyword evidence="3" id="KW-1185">Reference proteome</keyword>
<dbReference type="HOGENOM" id="CLU_107144_2_1_5"/>
<sequence length="150" mass="16136">MRLTTRTNLAMRTLMYCAVHTGRNIRTSEVAKATNASENHLGQVINMLGQTGFIETVRGRGGGIRLARNAQDITVGGVFRVFEAGTPFAECFDAKECTCPLISVCRLKGALGEALMAFYRSLDAITLESLVKDNTGLKDLLGVEPVTAPA</sequence>
<dbReference type="PANTHER" id="PTHR33221">
    <property type="entry name" value="WINGED HELIX-TURN-HELIX TRANSCRIPTIONAL REGULATOR, RRF2 FAMILY"/>
    <property type="match status" value="1"/>
</dbReference>
<dbReference type="GO" id="GO:0005829">
    <property type="term" value="C:cytosol"/>
    <property type="evidence" value="ECO:0007669"/>
    <property type="project" value="TreeGrafter"/>
</dbReference>
<dbReference type="NCBIfam" id="TIGR00738">
    <property type="entry name" value="rrf2_super"/>
    <property type="match status" value="1"/>
</dbReference>
<dbReference type="Pfam" id="PF02082">
    <property type="entry name" value="Rrf2"/>
    <property type="match status" value="1"/>
</dbReference>
<evidence type="ECO:0000313" key="3">
    <source>
        <dbReference type="Proteomes" id="UP000006833"/>
    </source>
</evidence>
<dbReference type="AlphaFoldDB" id="A8LLM4"/>
<dbReference type="InterPro" id="IPR036390">
    <property type="entry name" value="WH_DNA-bd_sf"/>
</dbReference>
<dbReference type="GO" id="GO:0003677">
    <property type="term" value="F:DNA binding"/>
    <property type="evidence" value="ECO:0007669"/>
    <property type="project" value="UniProtKB-KW"/>
</dbReference>
<dbReference type="Gene3D" id="1.10.10.10">
    <property type="entry name" value="Winged helix-like DNA-binding domain superfamily/Winged helix DNA-binding domain"/>
    <property type="match status" value="1"/>
</dbReference>
<name>A8LLM4_DINSH</name>
<reference evidence="3" key="1">
    <citation type="journal article" date="2010" name="ISME J.">
        <title>The complete genome sequence of the algal symbiont Dinoroseobacter shibae: a hitchhiker's guide to life in the sea.</title>
        <authorList>
            <person name="Wagner-Dobler I."/>
            <person name="Ballhausen B."/>
            <person name="Berger M."/>
            <person name="Brinkhoff T."/>
            <person name="Buchholz I."/>
            <person name="Bunk B."/>
            <person name="Cypionka H."/>
            <person name="Daniel R."/>
            <person name="Drepper T."/>
            <person name="Gerdts G."/>
            <person name="Hahnke S."/>
            <person name="Han C."/>
            <person name="Jahn D."/>
            <person name="Kalhoefer D."/>
            <person name="Kiss H."/>
            <person name="Klenk H.P."/>
            <person name="Kyrpides N."/>
            <person name="Liebl W."/>
            <person name="Liesegang H."/>
            <person name="Meincke L."/>
            <person name="Pati A."/>
            <person name="Petersen J."/>
            <person name="Piekarski T."/>
            <person name="Pommerenke C."/>
            <person name="Pradella S."/>
            <person name="Pukall R."/>
            <person name="Rabus R."/>
            <person name="Stackebrandt E."/>
            <person name="Thole S."/>
            <person name="Thompson L."/>
            <person name="Tielen P."/>
            <person name="Tomasch J."/>
            <person name="von Jan M."/>
            <person name="Wanphrut N."/>
            <person name="Wichels A."/>
            <person name="Zech H."/>
            <person name="Simon M."/>
        </authorList>
    </citation>
    <scope>NUCLEOTIDE SEQUENCE [LARGE SCALE GENOMIC DNA]</scope>
    <source>
        <strain evidence="3">DSM 16493 / NCIMB 14021 / DFL 12</strain>
    </source>
</reference>
<dbReference type="PANTHER" id="PTHR33221:SF4">
    <property type="entry name" value="HTH-TYPE TRANSCRIPTIONAL REPRESSOR NSRR"/>
    <property type="match status" value="1"/>
</dbReference>
<dbReference type="InterPro" id="IPR036388">
    <property type="entry name" value="WH-like_DNA-bd_sf"/>
</dbReference>
<organism evidence="2 3">
    <name type="scientific">Dinoroseobacter shibae (strain DSM 16493 / NCIMB 14021 / DFL 12)</name>
    <dbReference type="NCBI Taxonomy" id="398580"/>
    <lineage>
        <taxon>Bacteria</taxon>
        <taxon>Pseudomonadati</taxon>
        <taxon>Pseudomonadota</taxon>
        <taxon>Alphaproteobacteria</taxon>
        <taxon>Rhodobacterales</taxon>
        <taxon>Roseobacteraceae</taxon>
        <taxon>Dinoroseobacter</taxon>
    </lineage>
</organism>
<dbReference type="PROSITE" id="PS51197">
    <property type="entry name" value="HTH_RRF2_2"/>
    <property type="match status" value="1"/>
</dbReference>
<dbReference type="STRING" id="398580.Dshi_1660"/>
<evidence type="ECO:0000313" key="2">
    <source>
        <dbReference type="EMBL" id="ABV93402.1"/>
    </source>
</evidence>
<dbReference type="GO" id="GO:0003700">
    <property type="term" value="F:DNA-binding transcription factor activity"/>
    <property type="evidence" value="ECO:0007669"/>
    <property type="project" value="TreeGrafter"/>
</dbReference>
<evidence type="ECO:0000256" key="1">
    <source>
        <dbReference type="ARBA" id="ARBA00023125"/>
    </source>
</evidence>
<proteinExistence type="predicted"/>
<gene>
    <name evidence="2" type="ordered locus">Dshi_1660</name>
</gene>
<dbReference type="OrthoDB" id="9795923at2"/>
<protein>
    <submittedName>
        <fullName evidence="2">Transcriptional regulator</fullName>
    </submittedName>
</protein>
<keyword evidence="1" id="KW-0238">DNA-binding</keyword>
<dbReference type="Proteomes" id="UP000006833">
    <property type="component" value="Chromosome"/>
</dbReference>
<accession>A8LLM4</accession>
<dbReference type="EMBL" id="CP000830">
    <property type="protein sequence ID" value="ABV93402.1"/>
    <property type="molecule type" value="Genomic_DNA"/>
</dbReference>
<dbReference type="SUPFAM" id="SSF46785">
    <property type="entry name" value="Winged helix' DNA-binding domain"/>
    <property type="match status" value="1"/>
</dbReference>
<dbReference type="eggNOG" id="COG1959">
    <property type="taxonomic scope" value="Bacteria"/>
</dbReference>
<dbReference type="KEGG" id="dsh:Dshi_1660"/>
<dbReference type="RefSeq" id="WP_012178332.1">
    <property type="nucleotide sequence ID" value="NC_009952.1"/>
</dbReference>
<dbReference type="InterPro" id="IPR000944">
    <property type="entry name" value="Tscrpt_reg_Rrf2"/>
</dbReference>